<evidence type="ECO:0000313" key="2">
    <source>
        <dbReference type="EMBL" id="RPA71904.1"/>
    </source>
</evidence>
<feature type="region of interest" description="Disordered" evidence="1">
    <location>
        <begin position="144"/>
        <end position="263"/>
    </location>
</feature>
<feature type="region of interest" description="Disordered" evidence="1">
    <location>
        <begin position="336"/>
        <end position="512"/>
    </location>
</feature>
<organism evidence="2 3">
    <name type="scientific">Ascobolus immersus RN42</name>
    <dbReference type="NCBI Taxonomy" id="1160509"/>
    <lineage>
        <taxon>Eukaryota</taxon>
        <taxon>Fungi</taxon>
        <taxon>Dikarya</taxon>
        <taxon>Ascomycota</taxon>
        <taxon>Pezizomycotina</taxon>
        <taxon>Pezizomycetes</taxon>
        <taxon>Pezizales</taxon>
        <taxon>Ascobolaceae</taxon>
        <taxon>Ascobolus</taxon>
    </lineage>
</organism>
<keyword evidence="3" id="KW-1185">Reference proteome</keyword>
<accession>A0A3N4HQG5</accession>
<feature type="compositionally biased region" description="Low complexity" evidence="1">
    <location>
        <begin position="489"/>
        <end position="504"/>
    </location>
</feature>
<reference evidence="2 3" key="1">
    <citation type="journal article" date="2018" name="Nat. Ecol. Evol.">
        <title>Pezizomycetes genomes reveal the molecular basis of ectomycorrhizal truffle lifestyle.</title>
        <authorList>
            <person name="Murat C."/>
            <person name="Payen T."/>
            <person name="Noel B."/>
            <person name="Kuo A."/>
            <person name="Morin E."/>
            <person name="Chen J."/>
            <person name="Kohler A."/>
            <person name="Krizsan K."/>
            <person name="Balestrini R."/>
            <person name="Da Silva C."/>
            <person name="Montanini B."/>
            <person name="Hainaut M."/>
            <person name="Levati E."/>
            <person name="Barry K.W."/>
            <person name="Belfiori B."/>
            <person name="Cichocki N."/>
            <person name="Clum A."/>
            <person name="Dockter R.B."/>
            <person name="Fauchery L."/>
            <person name="Guy J."/>
            <person name="Iotti M."/>
            <person name="Le Tacon F."/>
            <person name="Lindquist E.A."/>
            <person name="Lipzen A."/>
            <person name="Malagnac F."/>
            <person name="Mello A."/>
            <person name="Molinier V."/>
            <person name="Miyauchi S."/>
            <person name="Poulain J."/>
            <person name="Riccioni C."/>
            <person name="Rubini A."/>
            <person name="Sitrit Y."/>
            <person name="Splivallo R."/>
            <person name="Traeger S."/>
            <person name="Wang M."/>
            <person name="Zifcakova L."/>
            <person name="Wipf D."/>
            <person name="Zambonelli A."/>
            <person name="Paolocci F."/>
            <person name="Nowrousian M."/>
            <person name="Ottonello S."/>
            <person name="Baldrian P."/>
            <person name="Spatafora J.W."/>
            <person name="Henrissat B."/>
            <person name="Nagy L.G."/>
            <person name="Aury J.M."/>
            <person name="Wincker P."/>
            <person name="Grigoriev I.V."/>
            <person name="Bonfante P."/>
            <person name="Martin F.M."/>
        </authorList>
    </citation>
    <scope>NUCLEOTIDE SEQUENCE [LARGE SCALE GENOMIC DNA]</scope>
    <source>
        <strain evidence="2 3">RN42</strain>
    </source>
</reference>
<proteinExistence type="predicted"/>
<evidence type="ECO:0000256" key="1">
    <source>
        <dbReference type="SAM" id="MobiDB-lite"/>
    </source>
</evidence>
<feature type="compositionally biased region" description="Polar residues" evidence="1">
    <location>
        <begin position="686"/>
        <end position="699"/>
    </location>
</feature>
<feature type="compositionally biased region" description="Acidic residues" evidence="1">
    <location>
        <begin position="466"/>
        <end position="477"/>
    </location>
</feature>
<evidence type="ECO:0000313" key="3">
    <source>
        <dbReference type="Proteomes" id="UP000275078"/>
    </source>
</evidence>
<feature type="compositionally biased region" description="Polar residues" evidence="1">
    <location>
        <begin position="87"/>
        <end position="126"/>
    </location>
</feature>
<name>A0A3N4HQG5_ASCIM</name>
<feature type="compositionally biased region" description="Polar residues" evidence="1">
    <location>
        <begin position="371"/>
        <end position="388"/>
    </location>
</feature>
<dbReference type="Proteomes" id="UP000275078">
    <property type="component" value="Unassembled WGS sequence"/>
</dbReference>
<gene>
    <name evidence="2" type="ORF">BJ508DRAFT_315202</name>
</gene>
<dbReference type="AlphaFoldDB" id="A0A3N4HQG5"/>
<feature type="compositionally biased region" description="Acidic residues" evidence="1">
    <location>
        <begin position="412"/>
        <end position="459"/>
    </location>
</feature>
<feature type="region of interest" description="Disordered" evidence="1">
    <location>
        <begin position="1"/>
        <end position="128"/>
    </location>
</feature>
<dbReference type="EMBL" id="ML119892">
    <property type="protein sequence ID" value="RPA71904.1"/>
    <property type="molecule type" value="Genomic_DNA"/>
</dbReference>
<protein>
    <submittedName>
        <fullName evidence="2">Uncharacterized protein</fullName>
    </submittedName>
</protein>
<feature type="compositionally biased region" description="Polar residues" evidence="1">
    <location>
        <begin position="173"/>
        <end position="188"/>
    </location>
</feature>
<feature type="compositionally biased region" description="Low complexity" evidence="1">
    <location>
        <begin position="49"/>
        <end position="58"/>
    </location>
</feature>
<sequence>MAKKSATKVAGGGDGVPSGEGVIPSRSTRAATKKAAGHVAAPAEPPVQAPAKQAPKPKGTGKKNSKPKPEEPARAGAPKAPMHPAPLSSQTITVETLPSRPRPSTATKKSDTPVNNVPASVLSGVSAQDIEKMRQLVAIFDTSTSAQHATDDSAAAGHDRKPADSIPTAPLSGRTSNDTPGTKPITKSQGKRKELHPEPGQQVKQGTSVNVFTDTTDVPAAGNDGASPIRKKRKTPAANPAASEAPTRTSAPLGAKPGNDLNRVPVDQQAYAGMEHLLSSQSTQQRRLSHYGMRGESICGTDEELCPANGKSANPAFSSTNNATVITPTPLKSALKNPKSHFEIDLTKSPDVGYAQNDSTVLPTPSRPNKPRTSAAQPTEKTPATSTARKARTLVTPDRERETSVHSVVSSDSEESSVRDDEEVQEENDENDESYEDEPESAEGEGESDEGENFDEEEMPGPAAGDDQEDLDDDDDAGSGGVSEDGHTAGEPAATEPEAAVPEADAGDLDGGRKSVVPYMFDKEAQDRLGAIRDATHGLRSGLFGAPMRKTILPFKPSCFQVDEDHNGIAPVFYSSNDNDMFCCREKPDFLNSPKKAILVNLRMFESFSKGWGVVAVPAVEGKENNIIGYVHDPKIVLRELLGTTHIVQANLLWDDVWDFGTTVVAMGRVRWIAQSCPRRDGINVTTLRPDTTTRSPTDQRPGGERFTGTVIGQDVEKKNKAKGPRR</sequence>
<feature type="region of interest" description="Disordered" evidence="1">
    <location>
        <begin position="686"/>
        <end position="727"/>
    </location>
</feature>
<feature type="compositionally biased region" description="Polar residues" evidence="1">
    <location>
        <begin position="202"/>
        <end position="216"/>
    </location>
</feature>